<name>A0ACB8T9S0_9AGAM</name>
<protein>
    <submittedName>
        <fullName evidence="1">Uncharacterized protein</fullName>
    </submittedName>
</protein>
<evidence type="ECO:0000313" key="1">
    <source>
        <dbReference type="EMBL" id="KAI0065249.1"/>
    </source>
</evidence>
<gene>
    <name evidence="1" type="ORF">BV25DRAFT_1913863</name>
</gene>
<comment type="caution">
    <text evidence="1">The sequence shown here is derived from an EMBL/GenBank/DDBJ whole genome shotgun (WGS) entry which is preliminary data.</text>
</comment>
<reference evidence="1" key="2">
    <citation type="journal article" date="2022" name="New Phytol.">
        <title>Evolutionary transition to the ectomycorrhizal habit in the genomes of a hyperdiverse lineage of mushroom-forming fungi.</title>
        <authorList>
            <person name="Looney B."/>
            <person name="Miyauchi S."/>
            <person name="Morin E."/>
            <person name="Drula E."/>
            <person name="Courty P.E."/>
            <person name="Kohler A."/>
            <person name="Kuo A."/>
            <person name="LaButti K."/>
            <person name="Pangilinan J."/>
            <person name="Lipzen A."/>
            <person name="Riley R."/>
            <person name="Andreopoulos W."/>
            <person name="He G."/>
            <person name="Johnson J."/>
            <person name="Nolan M."/>
            <person name="Tritt A."/>
            <person name="Barry K.W."/>
            <person name="Grigoriev I.V."/>
            <person name="Nagy L.G."/>
            <person name="Hibbett D."/>
            <person name="Henrissat B."/>
            <person name="Matheny P.B."/>
            <person name="Labbe J."/>
            <person name="Martin F.M."/>
        </authorList>
    </citation>
    <scope>NUCLEOTIDE SEQUENCE</scope>
    <source>
        <strain evidence="1">HHB10654</strain>
    </source>
</reference>
<organism evidence="1 2">
    <name type="scientific">Artomyces pyxidatus</name>
    <dbReference type="NCBI Taxonomy" id="48021"/>
    <lineage>
        <taxon>Eukaryota</taxon>
        <taxon>Fungi</taxon>
        <taxon>Dikarya</taxon>
        <taxon>Basidiomycota</taxon>
        <taxon>Agaricomycotina</taxon>
        <taxon>Agaricomycetes</taxon>
        <taxon>Russulales</taxon>
        <taxon>Auriscalpiaceae</taxon>
        <taxon>Artomyces</taxon>
    </lineage>
</organism>
<dbReference type="Proteomes" id="UP000814140">
    <property type="component" value="Unassembled WGS sequence"/>
</dbReference>
<evidence type="ECO:0000313" key="2">
    <source>
        <dbReference type="Proteomes" id="UP000814140"/>
    </source>
</evidence>
<dbReference type="EMBL" id="MU277196">
    <property type="protein sequence ID" value="KAI0065249.1"/>
    <property type="molecule type" value="Genomic_DNA"/>
</dbReference>
<reference evidence="1" key="1">
    <citation type="submission" date="2021-03" db="EMBL/GenBank/DDBJ databases">
        <authorList>
            <consortium name="DOE Joint Genome Institute"/>
            <person name="Ahrendt S."/>
            <person name="Looney B.P."/>
            <person name="Miyauchi S."/>
            <person name="Morin E."/>
            <person name="Drula E."/>
            <person name="Courty P.E."/>
            <person name="Chicoki N."/>
            <person name="Fauchery L."/>
            <person name="Kohler A."/>
            <person name="Kuo A."/>
            <person name="Labutti K."/>
            <person name="Pangilinan J."/>
            <person name="Lipzen A."/>
            <person name="Riley R."/>
            <person name="Andreopoulos W."/>
            <person name="He G."/>
            <person name="Johnson J."/>
            <person name="Barry K.W."/>
            <person name="Grigoriev I.V."/>
            <person name="Nagy L."/>
            <person name="Hibbett D."/>
            <person name="Henrissat B."/>
            <person name="Matheny P.B."/>
            <person name="Labbe J."/>
            <person name="Martin F."/>
        </authorList>
    </citation>
    <scope>NUCLEOTIDE SEQUENCE</scope>
    <source>
        <strain evidence="1">HHB10654</strain>
    </source>
</reference>
<sequence>MSTPAPGPPDVRDTFGLIVVGTILGSLFYGMTLLQTGLYFGKFGQGTARPSLTVLVIVLCVFDSLSWVLEVYTTWYYFVANYAVPSALAIPLWALKLEPFFTYTVSFIAQMFFIEKIYLLSRSKLIGGILTLLSLTAWVLGLTIMAIVFADNVLNNPLMAKVNIGQKTLSTLIEVLVAAGMCYLFSSRQTGAKSTDSMLQRLIIFALSRGVVMSVIQICYTIVVFSYPNQLYWVIFHFMLGKLSCNSVLASLNVREIMRGGSYASSSGGHNSFALQSTGVPGRNGIVADSNQVGTRIVFRHDSNPGTTGDTKAYASHTVGPDLEGPASVQVDTEYYKQAD</sequence>
<accession>A0ACB8T9S0</accession>
<keyword evidence="2" id="KW-1185">Reference proteome</keyword>
<proteinExistence type="predicted"/>